<dbReference type="AlphaFoldDB" id="A0A2N9BDT8"/>
<accession>A0A2N9BDT8</accession>
<dbReference type="Proteomes" id="UP000235464">
    <property type="component" value="Chromosome I"/>
</dbReference>
<evidence type="ECO:0000313" key="1">
    <source>
        <dbReference type="EMBL" id="SOR81534.1"/>
    </source>
</evidence>
<evidence type="ECO:0000313" key="2">
    <source>
        <dbReference type="Proteomes" id="UP000235464"/>
    </source>
</evidence>
<gene>
    <name evidence="1" type="ORF">SCNRRL3882_4986</name>
</gene>
<keyword evidence="2" id="KW-1185">Reference proteome</keyword>
<organism evidence="1 2">
    <name type="scientific">Streptomyces chartreusis NRRL 3882</name>
    <dbReference type="NCBI Taxonomy" id="1079985"/>
    <lineage>
        <taxon>Bacteria</taxon>
        <taxon>Bacillati</taxon>
        <taxon>Actinomycetota</taxon>
        <taxon>Actinomycetes</taxon>
        <taxon>Kitasatosporales</taxon>
        <taxon>Streptomycetaceae</taxon>
        <taxon>Streptomyces</taxon>
    </lineage>
</organism>
<dbReference type="EMBL" id="LT963352">
    <property type="protein sequence ID" value="SOR81534.1"/>
    <property type="molecule type" value="Genomic_DNA"/>
</dbReference>
<proteinExistence type="predicted"/>
<protein>
    <submittedName>
        <fullName evidence="1">Uncharacterized protein</fullName>
    </submittedName>
</protein>
<name>A0A2N9BDT8_STRCX</name>
<sequence length="81" mass="9008">MLRSLSPEVVRQEVWAVCHGRSPAKIRPLVERAVATRVAWSSFATAVPGHPDHRIRAGRSYPSPGRLGSALRGTRFLRHID</sequence>
<reference evidence="2" key="1">
    <citation type="submission" date="2017-11" db="EMBL/GenBank/DDBJ databases">
        <authorList>
            <person name="Wibberg D."/>
        </authorList>
    </citation>
    <scope>NUCLEOTIDE SEQUENCE [LARGE SCALE GENOMIC DNA]</scope>
</reference>